<dbReference type="RefSeq" id="WP_084256206.1">
    <property type="nucleotide sequence ID" value="NZ_FWWV01000006.1"/>
</dbReference>
<reference evidence="3" key="1">
    <citation type="submission" date="2017-04" db="EMBL/GenBank/DDBJ databases">
        <authorList>
            <person name="Varghese N."/>
            <person name="Submissions S."/>
        </authorList>
    </citation>
    <scope>NUCLEOTIDE SEQUENCE [LARGE SCALE GENOMIC DNA]</scope>
    <source>
        <strain evidence="3">DSM 23072</strain>
    </source>
</reference>
<evidence type="ECO:0000313" key="2">
    <source>
        <dbReference type="EMBL" id="SMB81469.1"/>
    </source>
</evidence>
<gene>
    <name evidence="2" type="ORF">SAMN05660772_01863</name>
</gene>
<keyword evidence="3" id="KW-1185">Reference proteome</keyword>
<sequence length="97" mass="10923">MNDINQTLTDREQTHGAFAANANTSQLFKLVARQNPKWQQLSDTQREAIEMILHKVSRAINGDHKHADNYHDIAGYAALVEKELNAPEAKSEPEPTE</sequence>
<dbReference type="EMBL" id="FWWV01000006">
    <property type="protein sequence ID" value="SMB81469.1"/>
    <property type="molecule type" value="Genomic_DNA"/>
</dbReference>
<dbReference type="InterPro" id="IPR045958">
    <property type="entry name" value="DUF6378"/>
</dbReference>
<dbReference type="AlphaFoldDB" id="A0A1W1UKA4"/>
<proteinExistence type="predicted"/>
<feature type="domain" description="DUF6378" evidence="1">
    <location>
        <begin position="9"/>
        <end position="81"/>
    </location>
</feature>
<dbReference type="Proteomes" id="UP000192408">
    <property type="component" value="Unassembled WGS sequence"/>
</dbReference>
<evidence type="ECO:0000313" key="3">
    <source>
        <dbReference type="Proteomes" id="UP000192408"/>
    </source>
</evidence>
<name>A0A1W1UKA4_9PAST</name>
<dbReference type="STRING" id="1122938.SAMN05660772_01863"/>
<organism evidence="2 3">
    <name type="scientific">Pasteurella testudinis DSM 23072</name>
    <dbReference type="NCBI Taxonomy" id="1122938"/>
    <lineage>
        <taxon>Bacteria</taxon>
        <taxon>Pseudomonadati</taxon>
        <taxon>Pseudomonadota</taxon>
        <taxon>Gammaproteobacteria</taxon>
        <taxon>Pasteurellales</taxon>
        <taxon>Pasteurellaceae</taxon>
        <taxon>Pasteurella</taxon>
    </lineage>
</organism>
<dbReference type="Pfam" id="PF19905">
    <property type="entry name" value="DUF6378"/>
    <property type="match status" value="1"/>
</dbReference>
<evidence type="ECO:0000259" key="1">
    <source>
        <dbReference type="Pfam" id="PF19905"/>
    </source>
</evidence>
<protein>
    <recommendedName>
        <fullName evidence="1">DUF6378 domain-containing protein</fullName>
    </recommendedName>
</protein>
<accession>A0A1W1UKA4</accession>